<proteinExistence type="predicted"/>
<organism evidence="3 4">
    <name type="scientific">Candidatus Blautia stercorigallinarum</name>
    <dbReference type="NCBI Taxonomy" id="2838501"/>
    <lineage>
        <taxon>Bacteria</taxon>
        <taxon>Bacillati</taxon>
        <taxon>Bacillota</taxon>
        <taxon>Clostridia</taxon>
        <taxon>Lachnospirales</taxon>
        <taxon>Lachnospiraceae</taxon>
        <taxon>Blautia</taxon>
    </lineage>
</organism>
<dbReference type="Pfam" id="PF03432">
    <property type="entry name" value="Relaxase"/>
    <property type="match status" value="1"/>
</dbReference>
<name>A0A9D1TFL1_9FIRM</name>
<protein>
    <submittedName>
        <fullName evidence="3">Relaxase/mobilization nuclease domain-containing protein</fullName>
    </submittedName>
</protein>
<evidence type="ECO:0000259" key="2">
    <source>
        <dbReference type="Pfam" id="PF03432"/>
    </source>
</evidence>
<sequence>MAITKILHMKQAKSGYMAKHLANGLKYIMDPDKTEDGRYIGGSNCFPENALEQMLETKRHFGKLDKRQGYHFIISFEEEEITENTAFELVGEFVKEYLGKDYEAVYAIHNDTDHIHGHIIFNSVRCTDGYKYDYPKGEWEHRIQPLVNDLCKKYGLSVLDLEEIKEKRKRRQKGETEKPRQKKKMSARNQRIRRDVDRAVEDAETYEEFLENLRSMGYELSGRKHLAVRETGAERVRRLDLLGEEYTEEMLRYRIEHSSYPASEADQNRDKLFYIYIPYRNRHLTRYQKECFIRKYRAGKIRKRPDGWKYKRSLQELRRLQEEYLFWAKHNIRSKQDLYTAMAEAKAMSEKIQEQHRKLTGEKKDYQDVLQLYKELGKYQMEAELYKEGYQEFSEEAGVYEKLCEKFAEAGYTVEEAGKLETDFQSGEQKLKEKRREAIKDKRTGERLLHKVYEKEKKREKAIEKKRS</sequence>
<reference evidence="3" key="1">
    <citation type="journal article" date="2021" name="PeerJ">
        <title>Extensive microbial diversity within the chicken gut microbiome revealed by metagenomics and culture.</title>
        <authorList>
            <person name="Gilroy R."/>
            <person name="Ravi A."/>
            <person name="Getino M."/>
            <person name="Pursley I."/>
            <person name="Horton D.L."/>
            <person name="Alikhan N.F."/>
            <person name="Baker D."/>
            <person name="Gharbi K."/>
            <person name="Hall N."/>
            <person name="Watson M."/>
            <person name="Adriaenssens E.M."/>
            <person name="Foster-Nyarko E."/>
            <person name="Jarju S."/>
            <person name="Secka A."/>
            <person name="Antonio M."/>
            <person name="Oren A."/>
            <person name="Chaudhuri R.R."/>
            <person name="La Ragione R."/>
            <person name="Hildebrand F."/>
            <person name="Pallen M.J."/>
        </authorList>
    </citation>
    <scope>NUCLEOTIDE SEQUENCE</scope>
    <source>
        <strain evidence="3">CHK195-9823</strain>
    </source>
</reference>
<dbReference type="Proteomes" id="UP000886814">
    <property type="component" value="Unassembled WGS sequence"/>
</dbReference>
<evidence type="ECO:0000313" key="4">
    <source>
        <dbReference type="Proteomes" id="UP000886814"/>
    </source>
</evidence>
<evidence type="ECO:0000256" key="1">
    <source>
        <dbReference type="SAM" id="MobiDB-lite"/>
    </source>
</evidence>
<gene>
    <name evidence="3" type="ORF">H9747_05830</name>
</gene>
<evidence type="ECO:0000313" key="3">
    <source>
        <dbReference type="EMBL" id="HIV38507.1"/>
    </source>
</evidence>
<dbReference type="EMBL" id="DXIQ01000034">
    <property type="protein sequence ID" value="HIV38507.1"/>
    <property type="molecule type" value="Genomic_DNA"/>
</dbReference>
<accession>A0A9D1TFL1</accession>
<dbReference type="InterPro" id="IPR005094">
    <property type="entry name" value="Endonuclease_MobA/VirD2"/>
</dbReference>
<feature type="region of interest" description="Disordered" evidence="1">
    <location>
        <begin position="167"/>
        <end position="192"/>
    </location>
</feature>
<dbReference type="AlphaFoldDB" id="A0A9D1TFL1"/>
<comment type="caution">
    <text evidence="3">The sequence shown here is derived from an EMBL/GenBank/DDBJ whole genome shotgun (WGS) entry which is preliminary data.</text>
</comment>
<reference evidence="3" key="2">
    <citation type="submission" date="2021-04" db="EMBL/GenBank/DDBJ databases">
        <authorList>
            <person name="Gilroy R."/>
        </authorList>
    </citation>
    <scope>NUCLEOTIDE SEQUENCE</scope>
    <source>
        <strain evidence="3">CHK195-9823</strain>
    </source>
</reference>
<dbReference type="Gene3D" id="3.30.930.30">
    <property type="match status" value="1"/>
</dbReference>
<feature type="domain" description="MobA/VirD2-like nuclease" evidence="2">
    <location>
        <begin position="27"/>
        <end position="156"/>
    </location>
</feature>